<reference evidence="2" key="1">
    <citation type="journal article" date="2019" name="Int. J. Syst. Evol. Microbiol.">
        <title>The Global Catalogue of Microorganisms (GCM) 10K type strain sequencing project: providing services to taxonomists for standard genome sequencing and annotation.</title>
        <authorList>
            <consortium name="The Broad Institute Genomics Platform"/>
            <consortium name="The Broad Institute Genome Sequencing Center for Infectious Disease"/>
            <person name="Wu L."/>
            <person name="Ma J."/>
        </authorList>
    </citation>
    <scope>NUCLEOTIDE SEQUENCE [LARGE SCALE GENOMIC DNA]</scope>
    <source>
        <strain evidence="2">CGMCC 1.12922</strain>
    </source>
</reference>
<dbReference type="InterPro" id="IPR038444">
    <property type="entry name" value="DUF465_sf"/>
</dbReference>
<evidence type="ECO:0000313" key="1">
    <source>
        <dbReference type="EMBL" id="GGD26896.1"/>
    </source>
</evidence>
<dbReference type="EMBL" id="BMGI01000001">
    <property type="protein sequence ID" value="GGD26896.1"/>
    <property type="molecule type" value="Genomic_DNA"/>
</dbReference>
<proteinExistence type="predicted"/>
<name>A0ABQ1QGE3_9RHOB</name>
<dbReference type="Gene3D" id="6.10.280.50">
    <property type="match status" value="1"/>
</dbReference>
<accession>A0ABQ1QGE3</accession>
<organism evidence="1 2">
    <name type="scientific">Sinisalibacter lacisalsi</name>
    <dbReference type="NCBI Taxonomy" id="1526570"/>
    <lineage>
        <taxon>Bacteria</taxon>
        <taxon>Pseudomonadati</taxon>
        <taxon>Pseudomonadota</taxon>
        <taxon>Alphaproteobacteria</taxon>
        <taxon>Rhodobacterales</taxon>
        <taxon>Roseobacteraceae</taxon>
        <taxon>Sinisalibacter</taxon>
    </lineage>
</organism>
<gene>
    <name evidence="1" type="ORF">GCM10011358_09030</name>
</gene>
<dbReference type="Proteomes" id="UP000617355">
    <property type="component" value="Unassembled WGS sequence"/>
</dbReference>
<dbReference type="Pfam" id="PF04325">
    <property type="entry name" value="DUF465"/>
    <property type="match status" value="1"/>
</dbReference>
<evidence type="ECO:0008006" key="3">
    <source>
        <dbReference type="Google" id="ProtNLM"/>
    </source>
</evidence>
<evidence type="ECO:0000313" key="2">
    <source>
        <dbReference type="Proteomes" id="UP000617355"/>
    </source>
</evidence>
<comment type="caution">
    <text evidence="1">The sequence shown here is derived from an EMBL/GenBank/DDBJ whole genome shotgun (WGS) entry which is preliminary data.</text>
</comment>
<dbReference type="InterPro" id="IPR007420">
    <property type="entry name" value="DUF465"/>
</dbReference>
<dbReference type="RefSeq" id="WP_188526399.1">
    <property type="nucleotide sequence ID" value="NZ_BMGI01000001.1"/>
</dbReference>
<keyword evidence="2" id="KW-1185">Reference proteome</keyword>
<sequence length="78" mass="9293">MTDMPHELPEEFPEYAEKMEALRANDGAFAKLYDDYHEVNRKVLEAETLERPTDHFHEEEMKKERAHLKDEIYKALTA</sequence>
<protein>
    <recommendedName>
        <fullName evidence="3">DUF465 domain-containing protein</fullName>
    </recommendedName>
</protein>